<dbReference type="AlphaFoldDB" id="A0A9N8HHC3"/>
<evidence type="ECO:0000256" key="1">
    <source>
        <dbReference type="SAM" id="Coils"/>
    </source>
</evidence>
<feature type="region of interest" description="Disordered" evidence="2">
    <location>
        <begin position="1"/>
        <end position="147"/>
    </location>
</feature>
<protein>
    <submittedName>
        <fullName evidence="3">Uncharacterized protein</fullName>
    </submittedName>
</protein>
<feature type="region of interest" description="Disordered" evidence="2">
    <location>
        <begin position="521"/>
        <end position="549"/>
    </location>
</feature>
<feature type="compositionally biased region" description="Basic and acidic residues" evidence="2">
    <location>
        <begin position="469"/>
        <end position="490"/>
    </location>
</feature>
<feature type="compositionally biased region" description="Basic residues" evidence="2">
    <location>
        <begin position="1"/>
        <end position="11"/>
    </location>
</feature>
<feature type="region of interest" description="Disordered" evidence="2">
    <location>
        <begin position="450"/>
        <end position="490"/>
    </location>
</feature>
<keyword evidence="4" id="KW-1185">Reference proteome</keyword>
<accession>A0A9N8HHC3</accession>
<feature type="compositionally biased region" description="Polar residues" evidence="2">
    <location>
        <begin position="534"/>
        <end position="549"/>
    </location>
</feature>
<feature type="coiled-coil region" evidence="1">
    <location>
        <begin position="357"/>
        <end position="414"/>
    </location>
</feature>
<reference evidence="3" key="1">
    <citation type="submission" date="2020-06" db="EMBL/GenBank/DDBJ databases">
        <authorList>
            <consortium name="Plant Systems Biology data submission"/>
        </authorList>
    </citation>
    <scope>NUCLEOTIDE SEQUENCE</scope>
    <source>
        <strain evidence="3">D6</strain>
    </source>
</reference>
<gene>
    <name evidence="3" type="ORF">SEMRO_555_G165640.1</name>
</gene>
<feature type="compositionally biased region" description="Basic residues" evidence="2">
    <location>
        <begin position="91"/>
        <end position="104"/>
    </location>
</feature>
<keyword evidence="1" id="KW-0175">Coiled coil</keyword>
<feature type="compositionally biased region" description="Polar residues" evidence="2">
    <location>
        <begin position="62"/>
        <end position="90"/>
    </location>
</feature>
<feature type="compositionally biased region" description="Basic and acidic residues" evidence="2">
    <location>
        <begin position="450"/>
        <end position="460"/>
    </location>
</feature>
<evidence type="ECO:0000313" key="4">
    <source>
        <dbReference type="Proteomes" id="UP001153069"/>
    </source>
</evidence>
<name>A0A9N8HHC3_9STRA</name>
<comment type="caution">
    <text evidence="3">The sequence shown here is derived from an EMBL/GenBank/DDBJ whole genome shotgun (WGS) entry which is preliminary data.</text>
</comment>
<evidence type="ECO:0000313" key="3">
    <source>
        <dbReference type="EMBL" id="CAB9512787.1"/>
    </source>
</evidence>
<feature type="region of interest" description="Disordered" evidence="2">
    <location>
        <begin position="582"/>
        <end position="605"/>
    </location>
</feature>
<feature type="compositionally biased region" description="Low complexity" evidence="2">
    <location>
        <begin position="131"/>
        <end position="147"/>
    </location>
</feature>
<evidence type="ECO:0000256" key="2">
    <source>
        <dbReference type="SAM" id="MobiDB-lite"/>
    </source>
</evidence>
<sequence>MPRLHDGRRRRSLDPGCYQRRDSIHADDGLETTASSCDKQPQQQQQQLTSSEGNGQEHLPMTESTKGSTATPTPPITQENGANKVLSHQSRLPHKVKPRRRKKRQSDSNAFAAEMETFSFAPPPKRRRESTSNNSSTASLSPSVASANAERDDFPMVTPAASCCASVDSELEPLGARRTGPSNHCDNHHSVVNSLAFGLPHPSKQQAVPKNGAWRSPPFIPQNQQQTGIKPSNFNLNMNDLVASLQRELFAVKERHRVEMLQQQEKHKAEIEGWERKCQEKDTAIQDLKQQHEVSMKTQSEQQDKQQKEWHAKCDQKDSAMVELEKNHAISIQAKDEQHANQIKSWEVRCLKNDTTIKELHHKQEQIQEQHDKDKAEAVEAERKRVERLWEEDKRNLQQQLTTVRSELDNSKVKRTQLINLQESEAAHRTKLQSMSMRVLEMTEAQRTLVKENDRQKAELETLNGKIQASREERPTETKKEKGEDWTSQEHRAASCLAGLNTKTTSNSKCDVEIDLTAKNNAPSASAETPKAKGSQTQSEPLVTMSSSRALRSNCDKSLIRMASPRKARRSGSVLEKLEVVQLPRSAKSTKRPPTRRSSRRKGLPVPTFGLLAKLDLNLEKDIQKRTSKLARKK</sequence>
<feature type="compositionally biased region" description="Basic and acidic residues" evidence="2">
    <location>
        <begin position="19"/>
        <end position="28"/>
    </location>
</feature>
<organism evidence="3 4">
    <name type="scientific">Seminavis robusta</name>
    <dbReference type="NCBI Taxonomy" id="568900"/>
    <lineage>
        <taxon>Eukaryota</taxon>
        <taxon>Sar</taxon>
        <taxon>Stramenopiles</taxon>
        <taxon>Ochrophyta</taxon>
        <taxon>Bacillariophyta</taxon>
        <taxon>Bacillariophyceae</taxon>
        <taxon>Bacillariophycidae</taxon>
        <taxon>Naviculales</taxon>
        <taxon>Naviculaceae</taxon>
        <taxon>Seminavis</taxon>
    </lineage>
</organism>
<feature type="coiled-coil region" evidence="1">
    <location>
        <begin position="257"/>
        <end position="291"/>
    </location>
</feature>
<proteinExistence type="predicted"/>
<dbReference type="EMBL" id="CAICTM010000554">
    <property type="protein sequence ID" value="CAB9512787.1"/>
    <property type="molecule type" value="Genomic_DNA"/>
</dbReference>
<feature type="compositionally biased region" description="Basic residues" evidence="2">
    <location>
        <begin position="588"/>
        <end position="603"/>
    </location>
</feature>
<dbReference type="Proteomes" id="UP001153069">
    <property type="component" value="Unassembled WGS sequence"/>
</dbReference>